<proteinExistence type="predicted"/>
<dbReference type="Pfam" id="PF00085">
    <property type="entry name" value="Thioredoxin"/>
    <property type="match status" value="1"/>
</dbReference>
<dbReference type="SUPFAM" id="SSF52833">
    <property type="entry name" value="Thioredoxin-like"/>
    <property type="match status" value="1"/>
</dbReference>
<comment type="caution">
    <text evidence="2">The sequence shown here is derived from an EMBL/GenBank/DDBJ whole genome shotgun (WGS) entry which is preliminary data.</text>
</comment>
<dbReference type="Proteomes" id="UP001168613">
    <property type="component" value="Unassembled WGS sequence"/>
</dbReference>
<dbReference type="EMBL" id="JAJHNU010000001">
    <property type="protein sequence ID" value="MDN4120615.1"/>
    <property type="molecule type" value="Genomic_DNA"/>
</dbReference>
<accession>A0ABT8EH46</accession>
<dbReference type="InterPro" id="IPR013766">
    <property type="entry name" value="Thioredoxin_domain"/>
</dbReference>
<dbReference type="RefSeq" id="WP_266122080.1">
    <property type="nucleotide sequence ID" value="NZ_JAJHNU010000001.1"/>
</dbReference>
<sequence length="130" mass="15104">MTYFTAHTQLDELKQALENEPEAHLIICFCAQWCRTCQQYQKDFKALAKQWPDHFFIWIDVEELPELLGDEDVEDFPTLQIQTTKGTVFFGAMLPHSEHLDRLLRDFQHQDLPPVSTGPGDLRQLITTAT</sequence>
<evidence type="ECO:0000313" key="2">
    <source>
        <dbReference type="EMBL" id="MDN4120615.1"/>
    </source>
</evidence>
<dbReference type="InterPro" id="IPR036249">
    <property type="entry name" value="Thioredoxin-like_sf"/>
</dbReference>
<feature type="domain" description="Thioredoxin" evidence="1">
    <location>
        <begin position="7"/>
        <end position="83"/>
    </location>
</feature>
<dbReference type="Gene3D" id="3.40.30.10">
    <property type="entry name" value="Glutaredoxin"/>
    <property type="match status" value="1"/>
</dbReference>
<organism evidence="2 3">
    <name type="scientific">Alcaligenes endophyticus</name>
    <dbReference type="NCBI Taxonomy" id="1929088"/>
    <lineage>
        <taxon>Bacteria</taxon>
        <taxon>Pseudomonadati</taxon>
        <taxon>Pseudomonadota</taxon>
        <taxon>Betaproteobacteria</taxon>
        <taxon>Burkholderiales</taxon>
        <taxon>Alcaligenaceae</taxon>
        <taxon>Alcaligenes</taxon>
    </lineage>
</organism>
<reference evidence="2" key="1">
    <citation type="submission" date="2021-11" db="EMBL/GenBank/DDBJ databases">
        <title>Draft genome sequence of Alcaligenes endophyticus type strain CCUG 75668T.</title>
        <authorList>
            <person name="Salva-Serra F."/>
            <person name="Duran R.E."/>
            <person name="Seeger M."/>
            <person name="Moore E.R.B."/>
            <person name="Jaen-Luchoro D."/>
        </authorList>
    </citation>
    <scope>NUCLEOTIDE SEQUENCE</scope>
    <source>
        <strain evidence="2">CCUG 75668</strain>
    </source>
</reference>
<evidence type="ECO:0000259" key="1">
    <source>
        <dbReference type="Pfam" id="PF00085"/>
    </source>
</evidence>
<dbReference type="CDD" id="cd02947">
    <property type="entry name" value="TRX_family"/>
    <property type="match status" value="1"/>
</dbReference>
<keyword evidence="3" id="KW-1185">Reference proteome</keyword>
<gene>
    <name evidence="2" type="ORF">LMS43_04860</name>
</gene>
<evidence type="ECO:0000313" key="3">
    <source>
        <dbReference type="Proteomes" id="UP001168613"/>
    </source>
</evidence>
<name>A0ABT8EH46_9BURK</name>
<protein>
    <submittedName>
        <fullName evidence="2">Thioredoxin family protein</fullName>
    </submittedName>
</protein>